<evidence type="ECO:0000259" key="6">
    <source>
        <dbReference type="Pfam" id="PF26168"/>
    </source>
</evidence>
<evidence type="ECO:0000313" key="8">
    <source>
        <dbReference type="Proteomes" id="UP000030748"/>
    </source>
</evidence>
<dbReference type="InterPro" id="IPR002213">
    <property type="entry name" value="UDP_glucos_trans"/>
</dbReference>
<protein>
    <recommendedName>
        <fullName evidence="5">Glycosyltransferase</fullName>
        <ecNumber evidence="5">2.4.1.-</ecNumber>
    </recommendedName>
</protein>
<evidence type="ECO:0000256" key="4">
    <source>
        <dbReference type="RuleBase" id="RU003718"/>
    </source>
</evidence>
<keyword evidence="8" id="KW-1185">Reference proteome</keyword>
<evidence type="ECO:0000256" key="5">
    <source>
        <dbReference type="RuleBase" id="RU362057"/>
    </source>
</evidence>
<dbReference type="InterPro" id="IPR035595">
    <property type="entry name" value="UDP_glycos_trans_CS"/>
</dbReference>
<dbReference type="EC" id="2.4.1.-" evidence="5"/>
<feature type="domain" description="Glycosyltransferase N-terminal" evidence="6">
    <location>
        <begin position="8"/>
        <end position="234"/>
    </location>
</feature>
<dbReference type="PROSITE" id="PS00375">
    <property type="entry name" value="UDPGT"/>
    <property type="match status" value="1"/>
</dbReference>
<evidence type="ECO:0000256" key="2">
    <source>
        <dbReference type="ARBA" id="ARBA00022676"/>
    </source>
</evidence>
<name>A0A022QVL9_ERYGU</name>
<dbReference type="Pfam" id="PF00201">
    <property type="entry name" value="UDPGT"/>
    <property type="match status" value="1"/>
</dbReference>
<dbReference type="Pfam" id="PF26168">
    <property type="entry name" value="Glyco_transf_N"/>
    <property type="match status" value="1"/>
</dbReference>
<keyword evidence="2 4" id="KW-0328">Glycosyltransferase</keyword>
<dbReference type="Gene3D" id="3.40.50.2000">
    <property type="entry name" value="Glycogen Phosphorylase B"/>
    <property type="match status" value="2"/>
</dbReference>
<dbReference type="PANTHER" id="PTHR48044:SF39">
    <property type="entry name" value="GLYCOSYLTRANSFERASE"/>
    <property type="match status" value="1"/>
</dbReference>
<evidence type="ECO:0000256" key="3">
    <source>
        <dbReference type="ARBA" id="ARBA00022679"/>
    </source>
</evidence>
<reference evidence="7 8" key="1">
    <citation type="journal article" date="2013" name="Proc. Natl. Acad. Sci. U.S.A.">
        <title>Fine-scale variation in meiotic recombination in Mimulus inferred from population shotgun sequencing.</title>
        <authorList>
            <person name="Hellsten U."/>
            <person name="Wright K.M."/>
            <person name="Jenkins J."/>
            <person name="Shu S."/>
            <person name="Yuan Y."/>
            <person name="Wessler S.R."/>
            <person name="Schmutz J."/>
            <person name="Willis J.H."/>
            <person name="Rokhsar D.S."/>
        </authorList>
    </citation>
    <scope>NUCLEOTIDE SEQUENCE [LARGE SCALE GENOMIC DNA]</scope>
    <source>
        <strain evidence="8">cv. DUN x IM62</strain>
    </source>
</reference>
<gene>
    <name evidence="7" type="ORF">MIMGU_mgv1a021717mg</name>
</gene>
<dbReference type="SUPFAM" id="SSF53756">
    <property type="entry name" value="UDP-Glycosyltransferase/glycogen phosphorylase"/>
    <property type="match status" value="1"/>
</dbReference>
<feature type="non-terminal residue" evidence="7">
    <location>
        <position position="456"/>
    </location>
</feature>
<proteinExistence type="inferred from homology"/>
<dbReference type="GO" id="GO:0016138">
    <property type="term" value="P:glycoside biosynthetic process"/>
    <property type="evidence" value="ECO:0007669"/>
    <property type="project" value="UniProtKB-ARBA"/>
</dbReference>
<evidence type="ECO:0000256" key="1">
    <source>
        <dbReference type="ARBA" id="ARBA00009995"/>
    </source>
</evidence>
<dbReference type="EMBL" id="KI630880">
    <property type="protein sequence ID" value="EYU31926.1"/>
    <property type="molecule type" value="Genomic_DNA"/>
</dbReference>
<dbReference type="STRING" id="4155.A0A022QVL9"/>
<comment type="similarity">
    <text evidence="1 4">Belongs to the UDP-glycosyltransferase family.</text>
</comment>
<dbReference type="PANTHER" id="PTHR48044">
    <property type="entry name" value="GLYCOSYLTRANSFERASE"/>
    <property type="match status" value="1"/>
</dbReference>
<dbReference type="AlphaFoldDB" id="A0A022QVL9"/>
<dbReference type="CDD" id="cd03784">
    <property type="entry name" value="GT1_Gtf-like"/>
    <property type="match status" value="1"/>
</dbReference>
<dbReference type="FunFam" id="3.40.50.2000:FF:000060">
    <property type="entry name" value="Glycosyltransferase"/>
    <property type="match status" value="1"/>
</dbReference>
<sequence>MESYNLKTIHVLMFPWLAHGHISPYLELAKRLSKRNFIIHLCSTKANLSSIKSKIGDKFSHSIRLVELDLGTDLLPSCYHTTNGLPPNLMPSLKLAFENSKPQFSNILASIKPDLLVYDFLQPWAPLVASIHHVPAVEFITSSSTMTAYMFNFFKGKPMTEFPHHDLIAYRDYEFVHRANLLASNEAVKRNAFLGIARSNRIILIKGFKEIEGEYIDYLGNLLGKKIVPVGPLVQDPTHETEGSKIMEWLDGKGKCSTVYVSFGSEYFLKPEDLRELALGLELSGVNFVWVVRFPKGEKKTLEESLPLGFLERVGGRGLVVEGWAPQAQILVHESIGGFVSHCGCSSMMESMKFGVPIIAMPMHLDQPLNARLVGKIGVGVEVGRSGDGLLEKEEVAAVIRRVVGGDEAESVRREARVMSEKIKAKGDEEIDVVVEEFVKLCSTTKKRRNGSFDGF</sequence>
<dbReference type="GO" id="GO:0035251">
    <property type="term" value="F:UDP-glucosyltransferase activity"/>
    <property type="evidence" value="ECO:0000318"/>
    <property type="project" value="GO_Central"/>
</dbReference>
<evidence type="ECO:0000313" key="7">
    <source>
        <dbReference type="EMBL" id="EYU31926.1"/>
    </source>
</evidence>
<dbReference type="eggNOG" id="KOG1192">
    <property type="taxonomic scope" value="Eukaryota"/>
</dbReference>
<keyword evidence="3 4" id="KW-0808">Transferase</keyword>
<dbReference type="Proteomes" id="UP000030748">
    <property type="component" value="Unassembled WGS sequence"/>
</dbReference>
<organism evidence="7 8">
    <name type="scientific">Erythranthe guttata</name>
    <name type="common">Yellow monkey flower</name>
    <name type="synonym">Mimulus guttatus</name>
    <dbReference type="NCBI Taxonomy" id="4155"/>
    <lineage>
        <taxon>Eukaryota</taxon>
        <taxon>Viridiplantae</taxon>
        <taxon>Streptophyta</taxon>
        <taxon>Embryophyta</taxon>
        <taxon>Tracheophyta</taxon>
        <taxon>Spermatophyta</taxon>
        <taxon>Magnoliopsida</taxon>
        <taxon>eudicotyledons</taxon>
        <taxon>Gunneridae</taxon>
        <taxon>Pentapetalae</taxon>
        <taxon>asterids</taxon>
        <taxon>lamiids</taxon>
        <taxon>Lamiales</taxon>
        <taxon>Phrymaceae</taxon>
        <taxon>Erythranthe</taxon>
    </lineage>
</organism>
<dbReference type="InterPro" id="IPR058980">
    <property type="entry name" value="Glyco_transf_N"/>
</dbReference>
<accession>A0A022QVL9</accession>